<dbReference type="SUPFAM" id="SSF51905">
    <property type="entry name" value="FAD/NAD(P)-binding domain"/>
    <property type="match status" value="1"/>
</dbReference>
<dbReference type="Gene3D" id="3.30.9.10">
    <property type="entry name" value="D-Amino Acid Oxidase, subunit A, domain 2"/>
    <property type="match status" value="1"/>
</dbReference>
<keyword evidence="4" id="KW-0319">Glycerol metabolism</keyword>
<dbReference type="GO" id="GO:0004368">
    <property type="term" value="F:glycerol-3-phosphate dehydrogenase (quinone) activity"/>
    <property type="evidence" value="ECO:0007669"/>
    <property type="project" value="InterPro"/>
</dbReference>
<keyword evidence="3" id="KW-0285">Flavoprotein</keyword>
<dbReference type="Gene3D" id="3.50.50.60">
    <property type="entry name" value="FAD/NAD(P)-binding domain"/>
    <property type="match status" value="1"/>
</dbReference>
<name>A0A7K3LVE8_9ACTN</name>
<keyword evidence="10" id="KW-1185">Reference proteome</keyword>
<evidence type="ECO:0000256" key="5">
    <source>
        <dbReference type="ARBA" id="ARBA00022827"/>
    </source>
</evidence>
<evidence type="ECO:0000259" key="7">
    <source>
        <dbReference type="Pfam" id="PF01266"/>
    </source>
</evidence>
<dbReference type="Pfam" id="PF01266">
    <property type="entry name" value="DAO"/>
    <property type="match status" value="1"/>
</dbReference>
<reference evidence="9 10" key="1">
    <citation type="submission" date="2020-01" db="EMBL/GenBank/DDBJ databases">
        <title>Investigation of new actinobacteria for the biodesulphurisation of diesel fuel.</title>
        <authorList>
            <person name="Athi Narayanan S.M."/>
        </authorList>
    </citation>
    <scope>NUCLEOTIDE SEQUENCE [LARGE SCALE GENOMIC DNA]</scope>
    <source>
        <strain evidence="9 10">213E</strain>
    </source>
</reference>
<keyword evidence="5" id="KW-0274">FAD</keyword>
<dbReference type="InterPro" id="IPR031656">
    <property type="entry name" value="DAO_C"/>
</dbReference>
<dbReference type="InterPro" id="IPR000447">
    <property type="entry name" value="G3P_DH_FAD-dep"/>
</dbReference>
<proteinExistence type="inferred from homology"/>
<comment type="cofactor">
    <cofactor evidence="1">
        <name>FAD</name>
        <dbReference type="ChEBI" id="CHEBI:57692"/>
    </cofactor>
</comment>
<dbReference type="Gene3D" id="1.10.8.870">
    <property type="entry name" value="Alpha-glycerophosphate oxidase, cap domain"/>
    <property type="match status" value="1"/>
</dbReference>
<feature type="domain" description="Alpha-glycerophosphate oxidase C-terminal" evidence="8">
    <location>
        <begin position="418"/>
        <end position="501"/>
    </location>
</feature>
<evidence type="ECO:0000313" key="9">
    <source>
        <dbReference type="EMBL" id="NDK92253.1"/>
    </source>
</evidence>
<sequence length="518" mass="54720">MQRSDFGGRTTTVDVLVIGGGITGATVAYEAASRGLQVALVERADYGGATSAATGRLVHGGLRYLKQFDIGLVRESLAERRTLMSIAPNLVDPIGMVLPEPGLVERVGLTAYDLLSFDRNRIADRSKRIPRHRILSRDDLSRRGLTGLRSGALFHDAMMPNPERLTLAFLRSAGAYGAQLANDVAVETIIGGGGRVVGAQVRDGRSGRQGEIRARVTVNATGPWARDVLANSPVTDVLAPPAPPVRSEGIYLVTRQLSTTMVLTVSGHSHFSVAPWRGLSLIGPTETPYHGDVDDWRLTRSSIDDFLETVNTTSMLPVQLGPDDVLAAYGGLRPLTEQTSTDTYNASRASELVDHRADGLDGIVSATGGKYTTSRAFAESTVDTLAAIGGLQVRPSTSATAILVGCAASDADSGIVEQLYGGAAPAVHALADEDSRLARIVTHDGIPLAALAYSARFESPRSLSDLLLRRTGIGTVGLPADDDLAEMAAVAGAELGWDDTRIDAEIKASRAELSVPDH</sequence>
<accession>A0A7K3LVE8</accession>
<dbReference type="Proteomes" id="UP000466307">
    <property type="component" value="Unassembled WGS sequence"/>
</dbReference>
<dbReference type="InterPro" id="IPR038299">
    <property type="entry name" value="DAO_C_sf"/>
</dbReference>
<evidence type="ECO:0000256" key="1">
    <source>
        <dbReference type="ARBA" id="ARBA00001974"/>
    </source>
</evidence>
<dbReference type="PANTHER" id="PTHR11985">
    <property type="entry name" value="GLYCEROL-3-PHOSPHATE DEHYDROGENASE"/>
    <property type="match status" value="1"/>
</dbReference>
<evidence type="ECO:0000256" key="3">
    <source>
        <dbReference type="ARBA" id="ARBA00022630"/>
    </source>
</evidence>
<dbReference type="PANTHER" id="PTHR11985:SF35">
    <property type="entry name" value="ANAEROBIC GLYCEROL-3-PHOSPHATE DEHYDROGENASE SUBUNIT A"/>
    <property type="match status" value="1"/>
</dbReference>
<dbReference type="InterPro" id="IPR006076">
    <property type="entry name" value="FAD-dep_OxRdtase"/>
</dbReference>
<evidence type="ECO:0000256" key="2">
    <source>
        <dbReference type="ARBA" id="ARBA00007330"/>
    </source>
</evidence>
<gene>
    <name evidence="9" type="ORF">GYA93_22220</name>
</gene>
<keyword evidence="6" id="KW-0560">Oxidoreductase</keyword>
<dbReference type="AlphaFoldDB" id="A0A7K3LVE8"/>
<dbReference type="Pfam" id="PF16901">
    <property type="entry name" value="DAO_C"/>
    <property type="match status" value="1"/>
</dbReference>
<comment type="caution">
    <text evidence="9">The sequence shown here is derived from an EMBL/GenBank/DDBJ whole genome shotgun (WGS) entry which is preliminary data.</text>
</comment>
<protein>
    <submittedName>
        <fullName evidence="9">Glycerol-3-phosphate dehydrogenase/oxidase</fullName>
    </submittedName>
</protein>
<comment type="similarity">
    <text evidence="2">Belongs to the FAD-dependent glycerol-3-phosphate dehydrogenase family.</text>
</comment>
<evidence type="ECO:0000256" key="6">
    <source>
        <dbReference type="ARBA" id="ARBA00023002"/>
    </source>
</evidence>
<dbReference type="GO" id="GO:0006071">
    <property type="term" value="P:glycerol metabolic process"/>
    <property type="evidence" value="ECO:0007669"/>
    <property type="project" value="UniProtKB-KW"/>
</dbReference>
<evidence type="ECO:0000256" key="4">
    <source>
        <dbReference type="ARBA" id="ARBA00022798"/>
    </source>
</evidence>
<evidence type="ECO:0000259" key="8">
    <source>
        <dbReference type="Pfam" id="PF16901"/>
    </source>
</evidence>
<dbReference type="EMBL" id="JAADZU010000108">
    <property type="protein sequence ID" value="NDK92253.1"/>
    <property type="molecule type" value="Genomic_DNA"/>
</dbReference>
<evidence type="ECO:0000313" key="10">
    <source>
        <dbReference type="Proteomes" id="UP000466307"/>
    </source>
</evidence>
<feature type="domain" description="FAD dependent oxidoreductase" evidence="7">
    <location>
        <begin position="14"/>
        <end position="373"/>
    </location>
</feature>
<dbReference type="PRINTS" id="PR01001">
    <property type="entry name" value="FADG3PDH"/>
</dbReference>
<dbReference type="InterPro" id="IPR036188">
    <property type="entry name" value="FAD/NAD-bd_sf"/>
</dbReference>
<organism evidence="9 10">
    <name type="scientific">Gordonia desulfuricans</name>
    <dbReference type="NCBI Taxonomy" id="89051"/>
    <lineage>
        <taxon>Bacteria</taxon>
        <taxon>Bacillati</taxon>
        <taxon>Actinomycetota</taxon>
        <taxon>Actinomycetes</taxon>
        <taxon>Mycobacteriales</taxon>
        <taxon>Gordoniaceae</taxon>
        <taxon>Gordonia</taxon>
    </lineage>
</organism>
<dbReference type="GO" id="GO:0046168">
    <property type="term" value="P:glycerol-3-phosphate catabolic process"/>
    <property type="evidence" value="ECO:0007669"/>
    <property type="project" value="TreeGrafter"/>
</dbReference>